<reference evidence="7" key="1">
    <citation type="submission" date="2020-10" db="EMBL/GenBank/DDBJ databases">
        <authorList>
            <person name="Gilroy R."/>
        </authorList>
    </citation>
    <scope>NUCLEOTIDE SEQUENCE</scope>
    <source>
        <strain evidence="7">ChiW13-3771</strain>
    </source>
</reference>
<dbReference type="AlphaFoldDB" id="A0A9D1JDM0"/>
<evidence type="ECO:0000259" key="6">
    <source>
        <dbReference type="Pfam" id="PF04101"/>
    </source>
</evidence>
<dbReference type="EMBL" id="DVHN01000105">
    <property type="protein sequence ID" value="HIR88950.1"/>
    <property type="molecule type" value="Genomic_DNA"/>
</dbReference>
<dbReference type="NCBIfam" id="NF041548">
    <property type="entry name" value="PssE"/>
    <property type="match status" value="1"/>
</dbReference>
<proteinExistence type="inferred from homology"/>
<dbReference type="Gene3D" id="3.40.50.2000">
    <property type="entry name" value="Glycogen Phosphorylase B"/>
    <property type="match status" value="1"/>
</dbReference>
<evidence type="ECO:0000256" key="2">
    <source>
        <dbReference type="ARBA" id="ARBA00006962"/>
    </source>
</evidence>
<evidence type="ECO:0000256" key="1">
    <source>
        <dbReference type="ARBA" id="ARBA00004240"/>
    </source>
</evidence>
<evidence type="ECO:0000256" key="3">
    <source>
        <dbReference type="ARBA" id="ARBA00022676"/>
    </source>
</evidence>
<comment type="similarity">
    <text evidence="2">Belongs to the glycosyltransferase 28 family.</text>
</comment>
<dbReference type="PANTHER" id="PTHR12867:SF6">
    <property type="entry name" value="N-ACETYLGLUCOSAMINYLDIPHOSPHODOLICHOL N-ACETYLGLUCOSAMINYLTRANSFERASE"/>
    <property type="match status" value="1"/>
</dbReference>
<name>A0A9D1JDM0_9FIRM</name>
<gene>
    <name evidence="7" type="ORF">IAC96_08385</name>
</gene>
<evidence type="ECO:0000313" key="7">
    <source>
        <dbReference type="EMBL" id="HIR88950.1"/>
    </source>
</evidence>
<accession>A0A9D1JDM0</accession>
<keyword evidence="5" id="KW-0256">Endoplasmic reticulum</keyword>
<sequence>MIFVALGTQKFQLNRLLQKIDYLVEKNIITEPVFAQIGYSTYIPKNFEFTAFMEQKEFKEKIMKCDLLITHSGVGTILTGINLKKHILVYPRLEKYGEHVDDHQVEIGEAFEAMGIVVCCKESDSLEDKIKEAYNKKWQSYISNRKKHIHIIREFLEKEIGS</sequence>
<dbReference type="InterPro" id="IPR039042">
    <property type="entry name" value="Alg13-like"/>
</dbReference>
<comment type="caution">
    <text evidence="7">The sequence shown here is derived from an EMBL/GenBank/DDBJ whole genome shotgun (WGS) entry which is preliminary data.</text>
</comment>
<feature type="domain" description="Glycosyl transferase family 28 C-terminal" evidence="6">
    <location>
        <begin position="1"/>
        <end position="146"/>
    </location>
</feature>
<organism evidence="7 8">
    <name type="scientific">Candidatus Fimimorpha faecalis</name>
    <dbReference type="NCBI Taxonomy" id="2840824"/>
    <lineage>
        <taxon>Bacteria</taxon>
        <taxon>Bacillati</taxon>
        <taxon>Bacillota</taxon>
        <taxon>Clostridia</taxon>
        <taxon>Eubacteriales</taxon>
        <taxon>Candidatus Fimimorpha</taxon>
    </lineage>
</organism>
<evidence type="ECO:0000256" key="4">
    <source>
        <dbReference type="ARBA" id="ARBA00022679"/>
    </source>
</evidence>
<keyword evidence="4 7" id="KW-0808">Transferase</keyword>
<dbReference type="GO" id="GO:0016758">
    <property type="term" value="F:hexosyltransferase activity"/>
    <property type="evidence" value="ECO:0007669"/>
    <property type="project" value="InterPro"/>
</dbReference>
<evidence type="ECO:0000256" key="5">
    <source>
        <dbReference type="ARBA" id="ARBA00022824"/>
    </source>
</evidence>
<keyword evidence="3" id="KW-0328">Glycosyltransferase</keyword>
<dbReference type="InterPro" id="IPR048097">
    <property type="entry name" value="Cps14G-like"/>
</dbReference>
<dbReference type="InterPro" id="IPR007235">
    <property type="entry name" value="Glyco_trans_28_C"/>
</dbReference>
<dbReference type="Proteomes" id="UP000824201">
    <property type="component" value="Unassembled WGS sequence"/>
</dbReference>
<comment type="subcellular location">
    <subcellularLocation>
        <location evidence="1">Endoplasmic reticulum</location>
    </subcellularLocation>
</comment>
<dbReference type="PANTHER" id="PTHR12867">
    <property type="entry name" value="GLYCOSYL TRANSFERASE-RELATED"/>
    <property type="match status" value="1"/>
</dbReference>
<dbReference type="Pfam" id="PF04101">
    <property type="entry name" value="Glyco_tran_28_C"/>
    <property type="match status" value="1"/>
</dbReference>
<reference evidence="7" key="2">
    <citation type="journal article" date="2021" name="PeerJ">
        <title>Extensive microbial diversity within the chicken gut microbiome revealed by metagenomics and culture.</title>
        <authorList>
            <person name="Gilroy R."/>
            <person name="Ravi A."/>
            <person name="Getino M."/>
            <person name="Pursley I."/>
            <person name="Horton D.L."/>
            <person name="Alikhan N.F."/>
            <person name="Baker D."/>
            <person name="Gharbi K."/>
            <person name="Hall N."/>
            <person name="Watson M."/>
            <person name="Adriaenssens E.M."/>
            <person name="Foster-Nyarko E."/>
            <person name="Jarju S."/>
            <person name="Secka A."/>
            <person name="Antonio M."/>
            <person name="Oren A."/>
            <person name="Chaudhuri R.R."/>
            <person name="La Ragione R."/>
            <person name="Hildebrand F."/>
            <person name="Pallen M.J."/>
        </authorList>
    </citation>
    <scope>NUCLEOTIDE SEQUENCE</scope>
    <source>
        <strain evidence="7">ChiW13-3771</strain>
    </source>
</reference>
<evidence type="ECO:0000313" key="8">
    <source>
        <dbReference type="Proteomes" id="UP000824201"/>
    </source>
</evidence>
<dbReference type="GO" id="GO:0006488">
    <property type="term" value="P:dolichol-linked oligosaccharide biosynthetic process"/>
    <property type="evidence" value="ECO:0007669"/>
    <property type="project" value="InterPro"/>
</dbReference>
<protein>
    <submittedName>
        <fullName evidence="7">Glycosyl transferase</fullName>
    </submittedName>
</protein>